<feature type="transmembrane region" description="Helical" evidence="10">
    <location>
        <begin position="203"/>
        <end position="227"/>
    </location>
</feature>
<dbReference type="GO" id="GO:0009922">
    <property type="term" value="F:fatty acid elongase activity"/>
    <property type="evidence" value="ECO:0007669"/>
    <property type="project" value="UniProtKB-EC"/>
</dbReference>
<organism evidence="11">
    <name type="scientific">Amphimedon queenslandica</name>
    <name type="common">Sponge</name>
    <dbReference type="NCBI Taxonomy" id="400682"/>
    <lineage>
        <taxon>Eukaryota</taxon>
        <taxon>Metazoa</taxon>
        <taxon>Porifera</taxon>
        <taxon>Demospongiae</taxon>
        <taxon>Heteroscleromorpha</taxon>
        <taxon>Haplosclerida</taxon>
        <taxon>Niphatidae</taxon>
        <taxon>Amphimedon</taxon>
    </lineage>
</organism>
<dbReference type="GO" id="GO:0019367">
    <property type="term" value="P:fatty acid elongation, saturated fatty acid"/>
    <property type="evidence" value="ECO:0007669"/>
    <property type="project" value="TreeGrafter"/>
</dbReference>
<evidence type="ECO:0000256" key="6">
    <source>
        <dbReference type="ARBA" id="ARBA00022989"/>
    </source>
</evidence>
<keyword evidence="6 10" id="KW-1133">Transmembrane helix</keyword>
<evidence type="ECO:0000256" key="2">
    <source>
        <dbReference type="ARBA" id="ARBA00022516"/>
    </source>
</evidence>
<dbReference type="eggNOG" id="KOG3072">
    <property type="taxonomic scope" value="Eukaryota"/>
</dbReference>
<evidence type="ECO:0000256" key="9">
    <source>
        <dbReference type="ARBA" id="ARBA00023160"/>
    </source>
</evidence>
<reference evidence="12" key="1">
    <citation type="journal article" date="2010" name="Nature">
        <title>The Amphimedon queenslandica genome and the evolution of animal complexity.</title>
        <authorList>
            <person name="Srivastava M."/>
            <person name="Simakov O."/>
            <person name="Chapman J."/>
            <person name="Fahey B."/>
            <person name="Gauthier M.E."/>
            <person name="Mitros T."/>
            <person name="Richards G.S."/>
            <person name="Conaco C."/>
            <person name="Dacre M."/>
            <person name="Hellsten U."/>
            <person name="Larroux C."/>
            <person name="Putnam N.H."/>
            <person name="Stanke M."/>
            <person name="Adamska M."/>
            <person name="Darling A."/>
            <person name="Degnan S.M."/>
            <person name="Oakley T.H."/>
            <person name="Plachetzki D.C."/>
            <person name="Zhai Y."/>
            <person name="Adamski M."/>
            <person name="Calcino A."/>
            <person name="Cummins S.F."/>
            <person name="Goodstein D.M."/>
            <person name="Harris C."/>
            <person name="Jackson D.J."/>
            <person name="Leys S.P."/>
            <person name="Shu S."/>
            <person name="Woodcroft B.J."/>
            <person name="Vervoort M."/>
            <person name="Kosik K.S."/>
            <person name="Manning G."/>
            <person name="Degnan B.M."/>
            <person name="Rokhsar D.S."/>
        </authorList>
    </citation>
    <scope>NUCLEOTIDE SEQUENCE [LARGE SCALE GENOMIC DNA]</scope>
</reference>
<keyword evidence="12" id="KW-1185">Reference proteome</keyword>
<comment type="subcellular location">
    <subcellularLocation>
        <location evidence="1">Membrane</location>
        <topology evidence="1">Multi-pass membrane protein</topology>
    </subcellularLocation>
</comment>
<dbReference type="GO" id="GO:0034625">
    <property type="term" value="P:fatty acid elongation, monounsaturated fatty acid"/>
    <property type="evidence" value="ECO:0007669"/>
    <property type="project" value="TreeGrafter"/>
</dbReference>
<protein>
    <recommendedName>
        <fullName evidence="10">Elongation of very long chain fatty acids protein</fullName>
        <ecNumber evidence="10">2.3.1.199</ecNumber>
    </recommendedName>
    <alternativeName>
        <fullName evidence="10">Very-long-chain 3-oxoacyl-CoA synthase</fullName>
    </alternativeName>
</protein>
<dbReference type="AlphaFoldDB" id="A0A1X7UZD8"/>
<evidence type="ECO:0000256" key="5">
    <source>
        <dbReference type="ARBA" id="ARBA00022832"/>
    </source>
</evidence>
<dbReference type="GO" id="GO:0042761">
    <property type="term" value="P:very long-chain fatty acid biosynthetic process"/>
    <property type="evidence" value="ECO:0007669"/>
    <property type="project" value="TreeGrafter"/>
</dbReference>
<accession>A0A1X7UZD8</accession>
<dbReference type="Proteomes" id="UP000007879">
    <property type="component" value="Unassembled WGS sequence"/>
</dbReference>
<dbReference type="EnsemblMetazoa" id="Aqu2.1.32894_001">
    <property type="protein sequence ID" value="Aqu2.1.32894_001"/>
    <property type="gene ID" value="Aqu2.1.32894"/>
</dbReference>
<feature type="transmembrane region" description="Helical" evidence="10">
    <location>
        <begin position="173"/>
        <end position="191"/>
    </location>
</feature>
<evidence type="ECO:0000256" key="10">
    <source>
        <dbReference type="RuleBase" id="RU361115"/>
    </source>
</evidence>
<dbReference type="InParanoid" id="A0A1X7UZD8"/>
<keyword evidence="5 10" id="KW-0276">Fatty acid metabolism</keyword>
<dbReference type="KEGG" id="aqu:100633678"/>
<dbReference type="EC" id="2.3.1.199" evidence="10"/>
<keyword evidence="8 10" id="KW-0472">Membrane</keyword>
<evidence type="ECO:0000256" key="8">
    <source>
        <dbReference type="ARBA" id="ARBA00023136"/>
    </source>
</evidence>
<dbReference type="STRING" id="400682.A0A1X7UZD8"/>
<name>A0A1X7UZD8_AMPQE</name>
<dbReference type="EnsemblMetazoa" id="XM_003386269.3">
    <property type="protein sequence ID" value="XP_003386317.1"/>
    <property type="gene ID" value="LOC100633678"/>
</dbReference>
<dbReference type="FunCoup" id="A0A1X7UZD8">
    <property type="interactions" value="267"/>
</dbReference>
<feature type="transmembrane region" description="Helical" evidence="10">
    <location>
        <begin position="116"/>
        <end position="139"/>
    </location>
</feature>
<feature type="transmembrane region" description="Helical" evidence="10">
    <location>
        <begin position="239"/>
        <end position="260"/>
    </location>
</feature>
<dbReference type="GO" id="GO:0034626">
    <property type="term" value="P:fatty acid elongation, polyunsaturated fatty acid"/>
    <property type="evidence" value="ECO:0007669"/>
    <property type="project" value="TreeGrafter"/>
</dbReference>
<dbReference type="PANTHER" id="PTHR11157:SF17">
    <property type="entry name" value="ELONGATION OF VERY LONG CHAIN FATTY ACIDS PROTEIN 6"/>
    <property type="match status" value="1"/>
</dbReference>
<evidence type="ECO:0000313" key="12">
    <source>
        <dbReference type="Proteomes" id="UP000007879"/>
    </source>
</evidence>
<dbReference type="PROSITE" id="PS01188">
    <property type="entry name" value="ELO"/>
    <property type="match status" value="1"/>
</dbReference>
<dbReference type="InterPro" id="IPR030457">
    <property type="entry name" value="ELO_CS"/>
</dbReference>
<keyword evidence="7 10" id="KW-0443">Lipid metabolism</keyword>
<keyword evidence="3 10" id="KW-0808">Transferase</keyword>
<feature type="transmembrane region" description="Helical" evidence="10">
    <location>
        <begin position="146"/>
        <end position="167"/>
    </location>
</feature>
<dbReference type="GO" id="GO:0030148">
    <property type="term" value="P:sphingolipid biosynthetic process"/>
    <property type="evidence" value="ECO:0007669"/>
    <property type="project" value="TreeGrafter"/>
</dbReference>
<dbReference type="PANTHER" id="PTHR11157">
    <property type="entry name" value="FATTY ACID ACYL TRANSFERASE-RELATED"/>
    <property type="match status" value="1"/>
</dbReference>
<evidence type="ECO:0000313" key="11">
    <source>
        <dbReference type="EnsemblMetazoa" id="Aqu2.1.32894_001"/>
    </source>
</evidence>
<dbReference type="InterPro" id="IPR002076">
    <property type="entry name" value="ELO_fam"/>
</dbReference>
<gene>
    <name evidence="11" type="primary">100633678</name>
</gene>
<evidence type="ECO:0000256" key="1">
    <source>
        <dbReference type="ARBA" id="ARBA00004141"/>
    </source>
</evidence>
<dbReference type="OrthoDB" id="10259681at2759"/>
<proteinExistence type="inferred from homology"/>
<keyword evidence="4 10" id="KW-0812">Transmembrane</keyword>
<feature type="transmembrane region" description="Helical" evidence="10">
    <location>
        <begin position="70"/>
        <end position="96"/>
    </location>
</feature>
<dbReference type="Pfam" id="PF01151">
    <property type="entry name" value="ELO"/>
    <property type="match status" value="1"/>
</dbReference>
<evidence type="ECO:0000256" key="4">
    <source>
        <dbReference type="ARBA" id="ARBA00022692"/>
    </source>
</evidence>
<comment type="catalytic activity">
    <reaction evidence="10">
        <text>a very-long-chain acyl-CoA + malonyl-CoA + H(+) = a very-long-chain 3-oxoacyl-CoA + CO2 + CoA</text>
        <dbReference type="Rhea" id="RHEA:32727"/>
        <dbReference type="ChEBI" id="CHEBI:15378"/>
        <dbReference type="ChEBI" id="CHEBI:16526"/>
        <dbReference type="ChEBI" id="CHEBI:57287"/>
        <dbReference type="ChEBI" id="CHEBI:57384"/>
        <dbReference type="ChEBI" id="CHEBI:90725"/>
        <dbReference type="ChEBI" id="CHEBI:90736"/>
        <dbReference type="EC" id="2.3.1.199"/>
    </reaction>
</comment>
<dbReference type="GO" id="GO:0005789">
    <property type="term" value="C:endoplasmic reticulum membrane"/>
    <property type="evidence" value="ECO:0007669"/>
    <property type="project" value="TreeGrafter"/>
</dbReference>
<evidence type="ECO:0000256" key="3">
    <source>
        <dbReference type="ARBA" id="ARBA00022679"/>
    </source>
</evidence>
<keyword evidence="2 10" id="KW-0444">Lipid biosynthesis</keyword>
<sequence>MAMDRSSMSLLEYLPFTGPLEKAFNARGSIRWLHDNFYLTFVTSGLYVAFVFLGTLAMKERAPFRLERLLFMWNVGLAAFSIMGSFSIVPLLLYTVYEKGFPYTTCISPGLFNPHITLWAVLFVLSKIFEFGDTVFIVLRKKKLMFLHWYHHVTVLMFSWYCLGNLVTGAGHWFAGVNLIVHSVMYTYYAIVSYGIRVPSRVALWITIFQLTQMFIGILINVVGFLYRNEFIDCQFDWSVFKASIAMYASYALLFGWYFFDRYVIKKRKTN</sequence>
<comment type="similarity">
    <text evidence="10">Belongs to the ELO family.</text>
</comment>
<evidence type="ECO:0000256" key="7">
    <source>
        <dbReference type="ARBA" id="ARBA00023098"/>
    </source>
</evidence>
<reference evidence="11" key="2">
    <citation type="submission" date="2017-05" db="UniProtKB">
        <authorList>
            <consortium name="EnsemblMetazoa"/>
        </authorList>
    </citation>
    <scope>IDENTIFICATION</scope>
</reference>
<feature type="transmembrane region" description="Helical" evidence="10">
    <location>
        <begin position="37"/>
        <end position="58"/>
    </location>
</feature>
<keyword evidence="9 10" id="KW-0275">Fatty acid biosynthesis</keyword>